<reference evidence="1 2" key="1">
    <citation type="journal article" date="2018" name="PLoS Genet.">
        <title>Population sequencing reveals clonal diversity and ancestral inbreeding in the grapevine cultivar Chardonnay.</title>
        <authorList>
            <person name="Roach M.J."/>
            <person name="Johnson D.L."/>
            <person name="Bohlmann J."/>
            <person name="van Vuuren H.J."/>
            <person name="Jones S.J."/>
            <person name="Pretorius I.S."/>
            <person name="Schmidt S.A."/>
            <person name="Borneman A.R."/>
        </authorList>
    </citation>
    <scope>NUCLEOTIDE SEQUENCE [LARGE SCALE GENOMIC DNA]</scope>
    <source>
        <strain evidence="2">cv. Chardonnay</strain>
        <tissue evidence="1">Leaf</tissue>
    </source>
</reference>
<organism evidence="1 2">
    <name type="scientific">Vitis vinifera</name>
    <name type="common">Grape</name>
    <dbReference type="NCBI Taxonomy" id="29760"/>
    <lineage>
        <taxon>Eukaryota</taxon>
        <taxon>Viridiplantae</taxon>
        <taxon>Streptophyta</taxon>
        <taxon>Embryophyta</taxon>
        <taxon>Tracheophyta</taxon>
        <taxon>Spermatophyta</taxon>
        <taxon>Magnoliopsida</taxon>
        <taxon>eudicotyledons</taxon>
        <taxon>Gunneridae</taxon>
        <taxon>Pentapetalae</taxon>
        <taxon>rosids</taxon>
        <taxon>Vitales</taxon>
        <taxon>Vitaceae</taxon>
        <taxon>Viteae</taxon>
        <taxon>Vitis</taxon>
    </lineage>
</organism>
<evidence type="ECO:0000313" key="1">
    <source>
        <dbReference type="EMBL" id="RVW64342.1"/>
    </source>
</evidence>
<dbReference type="Proteomes" id="UP000288805">
    <property type="component" value="Unassembled WGS sequence"/>
</dbReference>
<evidence type="ECO:0000313" key="2">
    <source>
        <dbReference type="Proteomes" id="UP000288805"/>
    </source>
</evidence>
<name>A0A438FWK5_VITVI</name>
<proteinExistence type="predicted"/>
<comment type="caution">
    <text evidence="1">The sequence shown here is derived from an EMBL/GenBank/DDBJ whole genome shotgun (WGS) entry which is preliminary data.</text>
</comment>
<gene>
    <name evidence="1" type="ORF">CK203_046972</name>
</gene>
<dbReference type="AlphaFoldDB" id="A0A438FWK5"/>
<protein>
    <recommendedName>
        <fullName evidence="3">DUF4283 domain-containing protein</fullName>
    </recommendedName>
</protein>
<sequence length="267" mass="30144">MVILEGNKGIRWETLRMKISSVLKIPFGAIVVRQIEVVNLEKLVGDVLRKVKHSYTRVVEEEGQRKGVIILIRKWARVVICESGVGMQDWVDLGKIIAKNLASRARKIISEGRPHYNIGEMVTKRKHNGAWKFRLLYLEARHVSKGLREDGSITACGDVKFSVDPIKKSGPTMDAESSKGKGCIDLLEEANLIKDQGIIAFSLGKCFHNLEMTKASTEEAKEGEIVHFFEKLFSKPLGDFWRLEGLDWEKAIRPKGFTIAILEDVLM</sequence>
<accession>A0A438FWK5</accession>
<dbReference type="EMBL" id="QGNW01000722">
    <property type="protein sequence ID" value="RVW64342.1"/>
    <property type="molecule type" value="Genomic_DNA"/>
</dbReference>
<evidence type="ECO:0008006" key="3">
    <source>
        <dbReference type="Google" id="ProtNLM"/>
    </source>
</evidence>